<evidence type="ECO:0000256" key="11">
    <source>
        <dbReference type="ARBA" id="ARBA00023049"/>
    </source>
</evidence>
<dbReference type="RefSeq" id="WP_145769773.1">
    <property type="nucleotide sequence ID" value="NZ_LR778301.1"/>
</dbReference>
<dbReference type="GO" id="GO:0046872">
    <property type="term" value="F:metal ion binding"/>
    <property type="evidence" value="ECO:0007669"/>
    <property type="project" value="UniProtKB-KW"/>
</dbReference>
<feature type="domain" description="Peptidase M50" evidence="13">
    <location>
        <begin position="136"/>
        <end position="190"/>
    </location>
</feature>
<dbReference type="GO" id="GO:0006508">
    <property type="term" value="P:proteolysis"/>
    <property type="evidence" value="ECO:0007669"/>
    <property type="project" value="UniProtKB-KW"/>
</dbReference>
<dbReference type="Proteomes" id="UP000515733">
    <property type="component" value="Chromosome"/>
</dbReference>
<keyword evidence="6" id="KW-0812">Transmembrane</keyword>
<evidence type="ECO:0000256" key="1">
    <source>
        <dbReference type="ARBA" id="ARBA00001947"/>
    </source>
</evidence>
<evidence type="ECO:0000256" key="8">
    <source>
        <dbReference type="ARBA" id="ARBA00022801"/>
    </source>
</evidence>
<evidence type="ECO:0000256" key="10">
    <source>
        <dbReference type="ARBA" id="ARBA00022989"/>
    </source>
</evidence>
<comment type="similarity">
    <text evidence="3">Belongs to the peptidase M50B family.</text>
</comment>
<keyword evidence="12" id="KW-0472">Membrane</keyword>
<evidence type="ECO:0000256" key="7">
    <source>
        <dbReference type="ARBA" id="ARBA00022723"/>
    </source>
</evidence>
<keyword evidence="4" id="KW-1003">Cell membrane</keyword>
<comment type="subcellular location">
    <subcellularLocation>
        <location evidence="2">Cell membrane</location>
        <topology evidence="2">Multi-pass membrane protein</topology>
    </subcellularLocation>
</comment>
<evidence type="ECO:0000256" key="5">
    <source>
        <dbReference type="ARBA" id="ARBA00022670"/>
    </source>
</evidence>
<name>A0A6S6XV07_9PROT</name>
<dbReference type="GO" id="GO:0005886">
    <property type="term" value="C:plasma membrane"/>
    <property type="evidence" value="ECO:0007669"/>
    <property type="project" value="UniProtKB-SubCell"/>
</dbReference>
<reference evidence="14 15" key="1">
    <citation type="submission" date="2020-03" db="EMBL/GenBank/DDBJ databases">
        <authorList>
            <consortium name="Genoscope - CEA"/>
            <person name="William W."/>
        </authorList>
    </citation>
    <scope>NUCLEOTIDE SEQUENCE [LARGE SCALE GENOMIC DNA]</scope>
    <source>
        <strain evidence="15">DSM 16959</strain>
    </source>
</reference>
<dbReference type="EC" id="3.4.24.-" evidence="14"/>
<keyword evidence="8 14" id="KW-0378">Hydrolase</keyword>
<dbReference type="KEGG" id="doe:DENOEST_1515"/>
<dbReference type="InterPro" id="IPR008915">
    <property type="entry name" value="Peptidase_M50"/>
</dbReference>
<sequence length="215" mass="23572">MDNLIQTLAISAIPILFAITLHEAAHGYVARHFGDPTAWQLGRISLNPLRHIDPVGTILVPAMILLFSGGGLMFGWAKPVPVNFGRLRRPKQDMLWVAAAGPAANLFMALFWALLLKIVVGMPDLDYSLALAEMARVGISVNGVLMILNLLPLPPLDGGRIMVSLLPIKAAMKFAQLERYGMIILLALLFTHVLDMLLRPPLVLYMALIKTLFGF</sequence>
<dbReference type="OrthoDB" id="9800627at2"/>
<accession>A0A6S6XV07</accession>
<keyword evidence="15" id="KW-1185">Reference proteome</keyword>
<dbReference type="InterPro" id="IPR044537">
    <property type="entry name" value="Rip2-like"/>
</dbReference>
<keyword evidence="10" id="KW-1133">Transmembrane helix</keyword>
<keyword evidence="7" id="KW-0479">Metal-binding</keyword>
<dbReference type="CDD" id="cd06158">
    <property type="entry name" value="S2P-M50_like_1"/>
    <property type="match status" value="1"/>
</dbReference>
<gene>
    <name evidence="14" type="primary">ywhC</name>
    <name evidence="14" type="ORF">DENOEST_1515</name>
</gene>
<dbReference type="PANTHER" id="PTHR35864">
    <property type="entry name" value="ZINC METALLOPROTEASE MJ0611-RELATED"/>
    <property type="match status" value="1"/>
</dbReference>
<evidence type="ECO:0000256" key="2">
    <source>
        <dbReference type="ARBA" id="ARBA00004651"/>
    </source>
</evidence>
<evidence type="ECO:0000256" key="4">
    <source>
        <dbReference type="ARBA" id="ARBA00022475"/>
    </source>
</evidence>
<dbReference type="Pfam" id="PF02163">
    <property type="entry name" value="Peptidase_M50"/>
    <property type="match status" value="1"/>
</dbReference>
<organism evidence="14 15">
    <name type="scientific">Denitratisoma oestradiolicum</name>
    <dbReference type="NCBI Taxonomy" id="311182"/>
    <lineage>
        <taxon>Bacteria</taxon>
        <taxon>Pseudomonadati</taxon>
        <taxon>Pseudomonadota</taxon>
        <taxon>Betaproteobacteria</taxon>
        <taxon>Nitrosomonadales</taxon>
        <taxon>Sterolibacteriaceae</taxon>
        <taxon>Denitratisoma</taxon>
    </lineage>
</organism>
<dbReference type="PANTHER" id="PTHR35864:SF1">
    <property type="entry name" value="ZINC METALLOPROTEASE YWHC-RELATED"/>
    <property type="match status" value="1"/>
</dbReference>
<evidence type="ECO:0000313" key="14">
    <source>
        <dbReference type="EMBL" id="CAB1368680.1"/>
    </source>
</evidence>
<dbReference type="EMBL" id="LR778301">
    <property type="protein sequence ID" value="CAB1368680.1"/>
    <property type="molecule type" value="Genomic_DNA"/>
</dbReference>
<proteinExistence type="inferred from homology"/>
<evidence type="ECO:0000256" key="3">
    <source>
        <dbReference type="ARBA" id="ARBA00007931"/>
    </source>
</evidence>
<evidence type="ECO:0000313" key="15">
    <source>
        <dbReference type="Proteomes" id="UP000515733"/>
    </source>
</evidence>
<keyword evidence="11 14" id="KW-0482">Metalloprotease</keyword>
<evidence type="ECO:0000256" key="6">
    <source>
        <dbReference type="ARBA" id="ARBA00022692"/>
    </source>
</evidence>
<dbReference type="InterPro" id="IPR052348">
    <property type="entry name" value="Metallopeptidase_M50B"/>
</dbReference>
<protein>
    <submittedName>
        <fullName evidence="14">Putative zinc metalloprotease YwhC</fullName>
        <ecNumber evidence="14">3.4.24.-</ecNumber>
    </submittedName>
</protein>
<evidence type="ECO:0000256" key="12">
    <source>
        <dbReference type="ARBA" id="ARBA00023136"/>
    </source>
</evidence>
<comment type="cofactor">
    <cofactor evidence="1">
        <name>Zn(2+)</name>
        <dbReference type="ChEBI" id="CHEBI:29105"/>
    </cofactor>
</comment>
<evidence type="ECO:0000256" key="9">
    <source>
        <dbReference type="ARBA" id="ARBA00022833"/>
    </source>
</evidence>
<evidence type="ECO:0000259" key="13">
    <source>
        <dbReference type="Pfam" id="PF02163"/>
    </source>
</evidence>
<keyword evidence="5 14" id="KW-0645">Protease</keyword>
<keyword evidence="9" id="KW-0862">Zinc</keyword>
<dbReference type="GO" id="GO:0008237">
    <property type="term" value="F:metallopeptidase activity"/>
    <property type="evidence" value="ECO:0007669"/>
    <property type="project" value="UniProtKB-KW"/>
</dbReference>
<dbReference type="AlphaFoldDB" id="A0A6S6XV07"/>